<evidence type="ECO:0000313" key="3">
    <source>
        <dbReference type="Proteomes" id="UP000308267"/>
    </source>
</evidence>
<gene>
    <name evidence="2" type="ORF">CRM22_009666</name>
</gene>
<evidence type="ECO:0000256" key="1">
    <source>
        <dbReference type="SAM" id="SignalP"/>
    </source>
</evidence>
<feature type="chain" id="PRO_5020664652" evidence="1">
    <location>
        <begin position="23"/>
        <end position="77"/>
    </location>
</feature>
<organism evidence="2 3">
    <name type="scientific">Opisthorchis felineus</name>
    <dbReference type="NCBI Taxonomy" id="147828"/>
    <lineage>
        <taxon>Eukaryota</taxon>
        <taxon>Metazoa</taxon>
        <taxon>Spiralia</taxon>
        <taxon>Lophotrochozoa</taxon>
        <taxon>Platyhelminthes</taxon>
        <taxon>Trematoda</taxon>
        <taxon>Digenea</taxon>
        <taxon>Opisthorchiida</taxon>
        <taxon>Opisthorchiata</taxon>
        <taxon>Opisthorchiidae</taxon>
        <taxon>Opisthorchis</taxon>
    </lineage>
</organism>
<proteinExistence type="predicted"/>
<reference evidence="2 3" key="1">
    <citation type="journal article" date="2019" name="BMC Genomics">
        <title>New insights from Opisthorchis felineus genome: update on genomics of the epidemiologically important liver flukes.</title>
        <authorList>
            <person name="Ershov N.I."/>
            <person name="Mordvinov V.A."/>
            <person name="Prokhortchouk E.B."/>
            <person name="Pakharukova M.Y."/>
            <person name="Gunbin K.V."/>
            <person name="Ustyantsev K."/>
            <person name="Genaev M.A."/>
            <person name="Blinov A.G."/>
            <person name="Mazur A."/>
            <person name="Boulygina E."/>
            <person name="Tsygankova S."/>
            <person name="Khrameeva E."/>
            <person name="Chekanov N."/>
            <person name="Fan G."/>
            <person name="Xiao A."/>
            <person name="Zhang H."/>
            <person name="Xu X."/>
            <person name="Yang H."/>
            <person name="Solovyev V."/>
            <person name="Lee S.M."/>
            <person name="Liu X."/>
            <person name="Afonnikov D.A."/>
            <person name="Skryabin K.G."/>
        </authorList>
    </citation>
    <scope>NUCLEOTIDE SEQUENCE [LARGE SCALE GENOMIC DNA]</scope>
    <source>
        <strain evidence="2">AK-0245</strain>
        <tissue evidence="2">Whole organism</tissue>
    </source>
</reference>
<dbReference type="Proteomes" id="UP000308267">
    <property type="component" value="Unassembled WGS sequence"/>
</dbReference>
<dbReference type="AlphaFoldDB" id="A0A4S2L6D2"/>
<keyword evidence="1" id="KW-0732">Signal</keyword>
<feature type="signal peptide" evidence="1">
    <location>
        <begin position="1"/>
        <end position="22"/>
    </location>
</feature>
<protein>
    <submittedName>
        <fullName evidence="2">Uncharacterized protein</fullName>
    </submittedName>
</protein>
<accession>A0A4S2L6D2</accession>
<name>A0A4S2L6D2_OPIFE</name>
<dbReference type="EMBL" id="SJOL01009301">
    <property type="protein sequence ID" value="TGZ58373.1"/>
    <property type="molecule type" value="Genomic_DNA"/>
</dbReference>
<keyword evidence="3" id="KW-1185">Reference proteome</keyword>
<sequence>MKALLLVSVVAVFAISLVPVSSGYVRFPDFNQEEFEEEPLMLNPRIRFSEKRGLRQLMRLGKRSFGGHYAQMVHPAY</sequence>
<evidence type="ECO:0000313" key="2">
    <source>
        <dbReference type="EMBL" id="TGZ58373.1"/>
    </source>
</evidence>
<comment type="caution">
    <text evidence="2">The sequence shown here is derived from an EMBL/GenBank/DDBJ whole genome shotgun (WGS) entry which is preliminary data.</text>
</comment>